<protein>
    <submittedName>
        <fullName evidence="1">Uncharacterized protein</fullName>
    </submittedName>
</protein>
<name>A0AAE7RXJ4_9CAUD</name>
<keyword evidence="2" id="KW-1185">Reference proteome</keyword>
<sequence length="239" mass="26733">MIEVAPLDITRMLAVNEQGIPFAPNIHQIQDKDVRELYIRDKTPTKSRYIQEVGVIYYVADPKSPPNQMGYSRPEALVVAKSNYGLDANWEPDELVNRIIDEYKKGWTPAEEALNSASRALHNANLAANFISEQLSIKMHGGLKDEDTLVVIDYINKLSTIINLLPNQLKTLNEAKQAVMLDNQQRKARGGKTITTSMLATDAADIEAQAEAERARLGLTQTNTRSSFMGEVQTYELTK</sequence>
<gene>
    <name evidence="1" type="primary">gp_20484</name>
</gene>
<dbReference type="EMBL" id="MZ130484">
    <property type="protein sequence ID" value="QWM89939.1"/>
    <property type="molecule type" value="Genomic_DNA"/>
</dbReference>
<reference evidence="1 2" key="1">
    <citation type="submission" date="2021-04" db="EMBL/GenBank/DDBJ databases">
        <authorList>
            <person name="Shkoporov A.N."/>
            <person name="Stockdale S.R."/>
            <person name="Guerin E."/>
            <person name="Ross R.P."/>
            <person name="Hill C."/>
        </authorList>
    </citation>
    <scope>NUCLEOTIDE SEQUENCE [LARGE SCALE GENOMIC DNA]</scope>
    <source>
        <strain evidence="2">cr54_1</strain>
    </source>
</reference>
<dbReference type="RefSeq" id="YP_010359511.1">
    <property type="nucleotide sequence ID" value="NC_062774.1"/>
</dbReference>
<accession>A0AAE7RXJ4</accession>
<dbReference type="GeneID" id="75691076"/>
<dbReference type="KEGG" id="vg:75691076"/>
<evidence type="ECO:0000313" key="2">
    <source>
        <dbReference type="Proteomes" id="UP000827440"/>
    </source>
</evidence>
<proteinExistence type="predicted"/>
<evidence type="ECO:0000313" key="1">
    <source>
        <dbReference type="EMBL" id="QWM89939.1"/>
    </source>
</evidence>
<dbReference type="Proteomes" id="UP000827440">
    <property type="component" value="Segment"/>
</dbReference>
<organism evidence="1 2">
    <name type="scientific">uncultured phage cr54_1</name>
    <dbReference type="NCBI Taxonomy" id="2986398"/>
    <lineage>
        <taxon>Viruses</taxon>
        <taxon>Duplodnaviria</taxon>
        <taxon>Heunggongvirae</taxon>
        <taxon>Uroviricota</taxon>
        <taxon>Caudoviricetes</taxon>
        <taxon>Crassvirales</taxon>
        <taxon>Intestiviridae</taxon>
        <taxon>Churivirinae</taxon>
        <taxon>Jahgtovirus</taxon>
        <taxon>Jahgtovirus intestinalis</taxon>
    </lineage>
</organism>